<evidence type="ECO:0000313" key="3">
    <source>
        <dbReference type="Proteomes" id="UP000030624"/>
    </source>
</evidence>
<reference evidence="2 3" key="1">
    <citation type="journal article" date="2015" name="Appl. Environ. Microbiol.">
        <title>The Geoglobus acetivorans genome: Fe(III) reduction, acetate utilization, autotrophic growth, and degradation of aromatic compounds in a hyperthermophilic archaeon.</title>
        <authorList>
            <person name="Mardanov A.V."/>
            <person name="Slododkina G.B."/>
            <person name="Slobodkin A.I."/>
            <person name="Beletsky A.V."/>
            <person name="Gavrilov S.N."/>
            <person name="Kublanov I.V."/>
            <person name="Bonch-Osmolovskaya E.A."/>
            <person name="Skryabin K.G."/>
            <person name="Ravin N.V."/>
        </authorList>
    </citation>
    <scope>NUCLEOTIDE SEQUENCE [LARGE SCALE GENOMIC DNA]</scope>
    <source>
        <strain evidence="2 3">SBH6</strain>
    </source>
</reference>
<dbReference type="eggNOG" id="arCOG10231">
    <property type="taxonomic scope" value="Archaea"/>
</dbReference>
<gene>
    <name evidence="2" type="ORF">GACE_1747</name>
</gene>
<dbReference type="RefSeq" id="WP_048092731.1">
    <property type="nucleotide sequence ID" value="NZ_CP009552.1"/>
</dbReference>
<dbReference type="Proteomes" id="UP000030624">
    <property type="component" value="Chromosome"/>
</dbReference>
<keyword evidence="1" id="KW-0812">Transmembrane</keyword>
<dbReference type="KEGG" id="gac:GACE_1747"/>
<dbReference type="AlphaFoldDB" id="A0A0A7GIN8"/>
<dbReference type="HOGENOM" id="CLU_1965459_0_0_2"/>
<dbReference type="GeneID" id="24798323"/>
<dbReference type="EMBL" id="CP009552">
    <property type="protein sequence ID" value="AIY90776.1"/>
    <property type="molecule type" value="Genomic_DNA"/>
</dbReference>
<name>A0A0A7GIN8_GEOAI</name>
<dbReference type="STRING" id="565033.GACE_1747"/>
<evidence type="ECO:0000313" key="2">
    <source>
        <dbReference type="EMBL" id="AIY90776.1"/>
    </source>
</evidence>
<organism evidence="2 3">
    <name type="scientific">Geoglobus acetivorans</name>
    <dbReference type="NCBI Taxonomy" id="565033"/>
    <lineage>
        <taxon>Archaea</taxon>
        <taxon>Methanobacteriati</taxon>
        <taxon>Methanobacteriota</taxon>
        <taxon>Archaeoglobi</taxon>
        <taxon>Archaeoglobales</taxon>
        <taxon>Archaeoglobaceae</taxon>
        <taxon>Geoglobus</taxon>
    </lineage>
</organism>
<sequence>MIWIYRPYKNALARKRYLRTIAVFFAFALLLIAYRYTKYGLTQEFYIPSLALMLSLLFFSALILRKPRACYTDYENIYCGSKRIKKASATFHPDYENLAVHVEGDKKATLYFEKKEDLEKFLKEVGY</sequence>
<accession>A0A0A7GIN8</accession>
<feature type="transmembrane region" description="Helical" evidence="1">
    <location>
        <begin position="45"/>
        <end position="64"/>
    </location>
</feature>
<keyword evidence="1" id="KW-0472">Membrane</keyword>
<evidence type="ECO:0000256" key="1">
    <source>
        <dbReference type="SAM" id="Phobius"/>
    </source>
</evidence>
<keyword evidence="1" id="KW-1133">Transmembrane helix</keyword>
<proteinExistence type="predicted"/>
<protein>
    <submittedName>
        <fullName evidence="2">Uncharacterized protein</fullName>
    </submittedName>
</protein>